<sequence>MSALLSLHIIVCSLGYLLFGITCVIAFVYLKRERAIKTKAFRLGEGFRWSLHDLDRSLFVSLALGFVAMGLGLIMGIAFQGAKDGMVDLTSPRILFPAVIWLFYLLILSFRLTTGLRGKIPSYMAVYGFHAVVMSFVLEFYLATT</sequence>
<evidence type="ECO:0000313" key="4">
    <source>
        <dbReference type="Proteomes" id="UP001385389"/>
    </source>
</evidence>
<organism evidence="3 4">
    <name type="scientific">Pseudodesulfovibrio methanolicus</name>
    <dbReference type="NCBI Taxonomy" id="3126690"/>
    <lineage>
        <taxon>Bacteria</taxon>
        <taxon>Pseudomonadati</taxon>
        <taxon>Thermodesulfobacteriota</taxon>
        <taxon>Desulfovibrionia</taxon>
        <taxon>Desulfovibrionales</taxon>
        <taxon>Desulfovibrionaceae</taxon>
    </lineage>
</organism>
<protein>
    <submittedName>
        <fullName evidence="3">Cytochrome c biogenesis protein CcsA</fullName>
    </submittedName>
</protein>
<name>A0ABZ2J301_9BACT</name>
<feature type="domain" description="Cytochrome c assembly protein" evidence="2">
    <location>
        <begin position="3"/>
        <end position="138"/>
    </location>
</feature>
<reference evidence="3 4" key="1">
    <citation type="submission" date="2024-03" db="EMBL/GenBank/DDBJ databases">
        <title>Phenotype and Genome Characterization of a Sulfate-Reducing Bacterium Pseudodesulfovibrio sp. strain 5S69, isolated from Petroleum Reservoir in Tatarstan (Russia).</title>
        <authorList>
            <person name="Bidzhieva S.K."/>
            <person name="Kadnikov V."/>
            <person name="Tourova T.P."/>
            <person name="Samigullina S.R."/>
            <person name="Sokolova D.S."/>
            <person name="Poltaraus A.B."/>
            <person name="Avtukh A.N."/>
            <person name="Tereshina V.M."/>
            <person name="Mardanov A.V."/>
            <person name="Nazina T.N."/>
        </authorList>
    </citation>
    <scope>NUCLEOTIDE SEQUENCE [LARGE SCALE GENOMIC DNA]</scope>
    <source>
        <strain evidence="3 4">5S69</strain>
    </source>
</reference>
<keyword evidence="1" id="KW-0812">Transmembrane</keyword>
<evidence type="ECO:0000259" key="2">
    <source>
        <dbReference type="Pfam" id="PF01578"/>
    </source>
</evidence>
<proteinExistence type="predicted"/>
<gene>
    <name evidence="3" type="primary">ccsA</name>
    <name evidence="3" type="ORF">V8V93_07420</name>
</gene>
<accession>A0ABZ2J301</accession>
<keyword evidence="4" id="KW-1185">Reference proteome</keyword>
<feature type="transmembrane region" description="Helical" evidence="1">
    <location>
        <begin position="94"/>
        <end position="112"/>
    </location>
</feature>
<dbReference type="Proteomes" id="UP001385389">
    <property type="component" value="Chromosome"/>
</dbReference>
<feature type="transmembrane region" description="Helical" evidence="1">
    <location>
        <begin position="6"/>
        <end position="30"/>
    </location>
</feature>
<feature type="transmembrane region" description="Helical" evidence="1">
    <location>
        <begin position="124"/>
        <end position="143"/>
    </location>
</feature>
<dbReference type="InterPro" id="IPR002541">
    <property type="entry name" value="Cyt_c_assembly"/>
</dbReference>
<keyword evidence="1" id="KW-1133">Transmembrane helix</keyword>
<feature type="transmembrane region" description="Helical" evidence="1">
    <location>
        <begin position="58"/>
        <end position="82"/>
    </location>
</feature>
<dbReference type="Pfam" id="PF01578">
    <property type="entry name" value="Cytochrom_C_asm"/>
    <property type="match status" value="1"/>
</dbReference>
<dbReference type="EMBL" id="CP146609">
    <property type="protein sequence ID" value="WWX24034.1"/>
    <property type="molecule type" value="Genomic_DNA"/>
</dbReference>
<dbReference type="RefSeq" id="WP_338669730.1">
    <property type="nucleotide sequence ID" value="NZ_CP146609.1"/>
</dbReference>
<keyword evidence="1" id="KW-0472">Membrane</keyword>
<evidence type="ECO:0000256" key="1">
    <source>
        <dbReference type="SAM" id="Phobius"/>
    </source>
</evidence>
<evidence type="ECO:0000313" key="3">
    <source>
        <dbReference type="EMBL" id="WWX24034.1"/>
    </source>
</evidence>